<keyword evidence="2 5" id="KW-0238">DNA-binding</keyword>
<dbReference type="InterPro" id="IPR051081">
    <property type="entry name" value="HTH_MetalResp_TranReg"/>
</dbReference>
<accession>A0ABS2RIQ5</accession>
<dbReference type="InterPro" id="IPR011991">
    <property type="entry name" value="ArsR-like_HTH"/>
</dbReference>
<feature type="domain" description="HTH arsR-type" evidence="4">
    <location>
        <begin position="1"/>
        <end position="93"/>
    </location>
</feature>
<sequence length="116" mass="13114">MARAATTSDVFNAVAEPGRRDILDVLADGELSVGDLVSRLGLPQPVVSKHLAVLRAVDLVSVRVDGRSRLYRVNATALTPMYHWLTRFERLWSERLDRFEDVLAELREDNAPRRSE</sequence>
<keyword evidence="6" id="KW-1185">Reference proteome</keyword>
<keyword evidence="3" id="KW-0804">Transcription</keyword>
<dbReference type="Proteomes" id="UP000704762">
    <property type="component" value="Unassembled WGS sequence"/>
</dbReference>
<protein>
    <submittedName>
        <fullName evidence="5">DNA-binding transcriptional ArsR family regulator</fullName>
    </submittedName>
</protein>
<keyword evidence="1" id="KW-0805">Transcription regulation</keyword>
<dbReference type="SUPFAM" id="SSF46785">
    <property type="entry name" value="Winged helix' DNA-binding domain"/>
    <property type="match status" value="1"/>
</dbReference>
<evidence type="ECO:0000256" key="1">
    <source>
        <dbReference type="ARBA" id="ARBA00023015"/>
    </source>
</evidence>
<dbReference type="CDD" id="cd00090">
    <property type="entry name" value="HTH_ARSR"/>
    <property type="match status" value="1"/>
</dbReference>
<gene>
    <name evidence="5" type="ORF">JOE57_001778</name>
</gene>
<evidence type="ECO:0000259" key="4">
    <source>
        <dbReference type="PROSITE" id="PS50987"/>
    </source>
</evidence>
<dbReference type="Pfam" id="PF01022">
    <property type="entry name" value="HTH_5"/>
    <property type="match status" value="1"/>
</dbReference>
<dbReference type="PROSITE" id="PS50987">
    <property type="entry name" value="HTH_ARSR_2"/>
    <property type="match status" value="1"/>
</dbReference>
<dbReference type="EMBL" id="JAFBCF010000001">
    <property type="protein sequence ID" value="MBM7798857.1"/>
    <property type="molecule type" value="Genomic_DNA"/>
</dbReference>
<dbReference type="PANTHER" id="PTHR33154:SF33">
    <property type="entry name" value="TRANSCRIPTIONAL REPRESSOR SDPR"/>
    <property type="match status" value="1"/>
</dbReference>
<evidence type="ECO:0000313" key="5">
    <source>
        <dbReference type="EMBL" id="MBM7798857.1"/>
    </source>
</evidence>
<dbReference type="RefSeq" id="WP_204917353.1">
    <property type="nucleotide sequence ID" value="NZ_BAAAQP010000002.1"/>
</dbReference>
<evidence type="ECO:0000256" key="2">
    <source>
        <dbReference type="ARBA" id="ARBA00023125"/>
    </source>
</evidence>
<dbReference type="SMART" id="SM00418">
    <property type="entry name" value="HTH_ARSR"/>
    <property type="match status" value="1"/>
</dbReference>
<dbReference type="InterPro" id="IPR036388">
    <property type="entry name" value="WH-like_DNA-bd_sf"/>
</dbReference>
<name>A0ABS2RIQ5_9ACTN</name>
<dbReference type="Gene3D" id="1.10.10.10">
    <property type="entry name" value="Winged helix-like DNA-binding domain superfamily/Winged helix DNA-binding domain"/>
    <property type="match status" value="1"/>
</dbReference>
<evidence type="ECO:0000256" key="3">
    <source>
        <dbReference type="ARBA" id="ARBA00023163"/>
    </source>
</evidence>
<dbReference type="PRINTS" id="PR00778">
    <property type="entry name" value="HTHARSR"/>
</dbReference>
<proteinExistence type="predicted"/>
<dbReference type="GO" id="GO:0003677">
    <property type="term" value="F:DNA binding"/>
    <property type="evidence" value="ECO:0007669"/>
    <property type="project" value="UniProtKB-KW"/>
</dbReference>
<comment type="caution">
    <text evidence="5">The sequence shown here is derived from an EMBL/GenBank/DDBJ whole genome shotgun (WGS) entry which is preliminary data.</text>
</comment>
<dbReference type="PANTHER" id="PTHR33154">
    <property type="entry name" value="TRANSCRIPTIONAL REGULATOR, ARSR FAMILY"/>
    <property type="match status" value="1"/>
</dbReference>
<dbReference type="InterPro" id="IPR001845">
    <property type="entry name" value="HTH_ArsR_DNA-bd_dom"/>
</dbReference>
<dbReference type="InterPro" id="IPR036390">
    <property type="entry name" value="WH_DNA-bd_sf"/>
</dbReference>
<organism evidence="5 6">
    <name type="scientific">Microlunatus panaciterrae</name>
    <dbReference type="NCBI Taxonomy" id="400768"/>
    <lineage>
        <taxon>Bacteria</taxon>
        <taxon>Bacillati</taxon>
        <taxon>Actinomycetota</taxon>
        <taxon>Actinomycetes</taxon>
        <taxon>Propionibacteriales</taxon>
        <taxon>Propionibacteriaceae</taxon>
        <taxon>Microlunatus</taxon>
    </lineage>
</organism>
<evidence type="ECO:0000313" key="6">
    <source>
        <dbReference type="Proteomes" id="UP000704762"/>
    </source>
</evidence>
<dbReference type="NCBIfam" id="NF033788">
    <property type="entry name" value="HTH_metalloreg"/>
    <property type="match status" value="1"/>
</dbReference>
<reference evidence="5 6" key="1">
    <citation type="submission" date="2021-01" db="EMBL/GenBank/DDBJ databases">
        <title>Sequencing the genomes of 1000 actinobacteria strains.</title>
        <authorList>
            <person name="Klenk H.-P."/>
        </authorList>
    </citation>
    <scope>NUCLEOTIDE SEQUENCE [LARGE SCALE GENOMIC DNA]</scope>
    <source>
        <strain evidence="5 6">DSM 18662</strain>
    </source>
</reference>